<evidence type="ECO:0000313" key="1">
    <source>
        <dbReference type="EMBL" id="KND92437.1"/>
    </source>
</evidence>
<reference evidence="1 2" key="1">
    <citation type="journal article" date="2015" name="BMC Genomics">
        <title>The genome of the truffle-parasite Tolypocladium ophioglossoides and the evolution of antifungal peptaibiotics.</title>
        <authorList>
            <person name="Quandt C.A."/>
            <person name="Bushley K.E."/>
            <person name="Spatafora J.W."/>
        </authorList>
    </citation>
    <scope>NUCLEOTIDE SEQUENCE [LARGE SCALE GENOMIC DNA]</scope>
    <source>
        <strain evidence="1 2">CBS 100239</strain>
    </source>
</reference>
<sequence length="27" mass="2909">MVQMLLDTGKVDIDAGDRDDLTPLSCS</sequence>
<proteinExistence type="predicted"/>
<accession>A0A0L0NE37</accession>
<protein>
    <submittedName>
        <fullName evidence="1">Uncharacterized protein</fullName>
    </submittedName>
</protein>
<dbReference type="Proteomes" id="UP000036947">
    <property type="component" value="Unassembled WGS sequence"/>
</dbReference>
<comment type="caution">
    <text evidence="1">The sequence shown here is derived from an EMBL/GenBank/DDBJ whole genome shotgun (WGS) entry which is preliminary data.</text>
</comment>
<gene>
    <name evidence="1" type="ORF">TOPH_02940</name>
</gene>
<dbReference type="EMBL" id="LFRF01000006">
    <property type="protein sequence ID" value="KND92437.1"/>
    <property type="molecule type" value="Genomic_DNA"/>
</dbReference>
<keyword evidence="2" id="KW-1185">Reference proteome</keyword>
<name>A0A0L0NE37_TOLOC</name>
<organism evidence="1 2">
    <name type="scientific">Tolypocladium ophioglossoides (strain CBS 100239)</name>
    <name type="common">Snaketongue truffleclub</name>
    <name type="synonym">Elaphocordyceps ophioglossoides</name>
    <dbReference type="NCBI Taxonomy" id="1163406"/>
    <lineage>
        <taxon>Eukaryota</taxon>
        <taxon>Fungi</taxon>
        <taxon>Dikarya</taxon>
        <taxon>Ascomycota</taxon>
        <taxon>Pezizomycotina</taxon>
        <taxon>Sordariomycetes</taxon>
        <taxon>Hypocreomycetidae</taxon>
        <taxon>Hypocreales</taxon>
        <taxon>Ophiocordycipitaceae</taxon>
        <taxon>Tolypocladium</taxon>
    </lineage>
</organism>
<dbReference type="AlphaFoldDB" id="A0A0L0NE37"/>
<evidence type="ECO:0000313" key="2">
    <source>
        <dbReference type="Proteomes" id="UP000036947"/>
    </source>
</evidence>